<comment type="caution">
    <text evidence="1">The sequence shown here is derived from an EMBL/GenBank/DDBJ whole genome shotgun (WGS) entry which is preliminary data.</text>
</comment>
<proteinExistence type="predicted"/>
<dbReference type="Proteomes" id="UP001239111">
    <property type="component" value="Chromosome 2"/>
</dbReference>
<reference evidence="1" key="1">
    <citation type="submission" date="2023-04" db="EMBL/GenBank/DDBJ databases">
        <title>A chromosome-level genome assembly of the parasitoid wasp Eretmocerus hayati.</title>
        <authorList>
            <person name="Zhong Y."/>
            <person name="Liu S."/>
            <person name="Liu Y."/>
        </authorList>
    </citation>
    <scope>NUCLEOTIDE SEQUENCE</scope>
    <source>
        <strain evidence="1">ZJU_SS_LIU_2023</strain>
    </source>
</reference>
<sequence length="491" mass="55062">MAVKEWFRRLQPVQIYIVLFFTVAYFAVEFGASYVTHSLTLLVNAYHMLCNIVALAGCIASIKYQKEKNRSHQSSLASLQNSSNSVDEKSSLEQESPKKSKQQQHLRPDKRMKSTFGWARIDILTMLVCCVLLVSFCFSLVLEAILELLHVSHHDAMHHPLPVMCIGALGILLNAFCYFLIGGYTFNQGAFLHFTKDGKIVLKKSTGTQSQVSEQTRRSPIAVPRSQGAREMLRDVLGCLLVMLVSGIVYADNQDGTWAKCADPILAIVSAVSLFVLSYPYMKESGMILLQTIPNHINIASLQKELLEAFPDIINVHDLHVWQLNVEKVISTVHIIYADPTVCARINDQITAFLVDMGITHVTIQPEFCKMIAHGETHTDCLIRCQSKFCETSTCCSRDELRECARRTPSIVRKCPNGNSSESIHFNESPNKAIIVSEIDEITKIVDSGVVEKVQISDVKNDEPNRQTVDVDVDVVQSQTDDEEHHPEPER</sequence>
<evidence type="ECO:0000313" key="1">
    <source>
        <dbReference type="EMBL" id="KAJ8675866.1"/>
    </source>
</evidence>
<name>A0ACC2NZ51_9HYME</name>
<keyword evidence="2" id="KW-1185">Reference proteome</keyword>
<accession>A0ACC2NZ51</accession>
<gene>
    <name evidence="1" type="ORF">QAD02_011652</name>
</gene>
<evidence type="ECO:0000313" key="2">
    <source>
        <dbReference type="Proteomes" id="UP001239111"/>
    </source>
</evidence>
<dbReference type="EMBL" id="CM056742">
    <property type="protein sequence ID" value="KAJ8675866.1"/>
    <property type="molecule type" value="Genomic_DNA"/>
</dbReference>
<organism evidence="1 2">
    <name type="scientific">Eretmocerus hayati</name>
    <dbReference type="NCBI Taxonomy" id="131215"/>
    <lineage>
        <taxon>Eukaryota</taxon>
        <taxon>Metazoa</taxon>
        <taxon>Ecdysozoa</taxon>
        <taxon>Arthropoda</taxon>
        <taxon>Hexapoda</taxon>
        <taxon>Insecta</taxon>
        <taxon>Pterygota</taxon>
        <taxon>Neoptera</taxon>
        <taxon>Endopterygota</taxon>
        <taxon>Hymenoptera</taxon>
        <taxon>Apocrita</taxon>
        <taxon>Proctotrupomorpha</taxon>
        <taxon>Chalcidoidea</taxon>
        <taxon>Aphelinidae</taxon>
        <taxon>Aphelininae</taxon>
        <taxon>Eretmocerus</taxon>
    </lineage>
</organism>
<protein>
    <submittedName>
        <fullName evidence="1">Uncharacterized protein</fullName>
    </submittedName>
</protein>